<evidence type="ECO:0000313" key="2">
    <source>
        <dbReference type="EMBL" id="OME70495.1"/>
    </source>
</evidence>
<accession>A0A1R0ZI08</accession>
<sequence length="109" mass="12445">MGFEWGGDWTSFKDYPHFQLTFGLSTADYRNGKQPTQTVFDYALISPKPDKSVQKEDDNVEAVKDVLTKDNSVHNGFIKDNENYVLISVLKALGHKVSWDNVNKKLYIS</sequence>
<protein>
    <recommendedName>
        <fullName evidence="1">Peptidase M15C domain-containing protein</fullName>
    </recommendedName>
</protein>
<evidence type="ECO:0000313" key="3">
    <source>
        <dbReference type="Proteomes" id="UP000187425"/>
    </source>
</evidence>
<reference evidence="2 3" key="1">
    <citation type="submission" date="2016-11" db="EMBL/GenBank/DDBJ databases">
        <title>Paenibacillus species isolates.</title>
        <authorList>
            <person name="Beno S.M."/>
        </authorList>
    </citation>
    <scope>NUCLEOTIDE SEQUENCE [LARGE SCALE GENOMIC DNA]</scope>
    <source>
        <strain evidence="2 3">FSL H7-0443</strain>
    </source>
</reference>
<comment type="caution">
    <text evidence="2">The sequence shown here is derived from an EMBL/GenBank/DDBJ whole genome shotgun (WGS) entry which is preliminary data.</text>
</comment>
<dbReference type="InterPro" id="IPR009045">
    <property type="entry name" value="Zn_M74/Hedgehog-like"/>
</dbReference>
<gene>
    <name evidence="2" type="ORF">BSK65_11230</name>
</gene>
<feature type="domain" description="Peptidase M15C" evidence="1">
    <location>
        <begin position="2"/>
        <end position="20"/>
    </location>
</feature>
<name>A0A1R0ZI08_9BACL</name>
<dbReference type="AlphaFoldDB" id="A0A1R0ZI08"/>
<evidence type="ECO:0000259" key="1">
    <source>
        <dbReference type="Pfam" id="PF13539"/>
    </source>
</evidence>
<dbReference type="Proteomes" id="UP000187425">
    <property type="component" value="Unassembled WGS sequence"/>
</dbReference>
<dbReference type="EMBL" id="MPTW01000005">
    <property type="protein sequence ID" value="OME70495.1"/>
    <property type="molecule type" value="Genomic_DNA"/>
</dbReference>
<dbReference type="InterPro" id="IPR039561">
    <property type="entry name" value="Peptidase_M15C"/>
</dbReference>
<proteinExistence type="predicted"/>
<dbReference type="GO" id="GO:0008233">
    <property type="term" value="F:peptidase activity"/>
    <property type="evidence" value="ECO:0007669"/>
    <property type="project" value="InterPro"/>
</dbReference>
<dbReference type="Gene3D" id="3.30.1380.10">
    <property type="match status" value="1"/>
</dbReference>
<dbReference type="Pfam" id="PF13539">
    <property type="entry name" value="Peptidase_M15_4"/>
    <property type="match status" value="1"/>
</dbReference>
<dbReference type="SUPFAM" id="SSF55166">
    <property type="entry name" value="Hedgehog/DD-peptidase"/>
    <property type="match status" value="1"/>
</dbReference>
<organism evidence="2 3">
    <name type="scientific">Paenibacillus odorifer</name>
    <dbReference type="NCBI Taxonomy" id="189426"/>
    <lineage>
        <taxon>Bacteria</taxon>
        <taxon>Bacillati</taxon>
        <taxon>Bacillota</taxon>
        <taxon>Bacilli</taxon>
        <taxon>Bacillales</taxon>
        <taxon>Paenibacillaceae</taxon>
        <taxon>Paenibacillus</taxon>
    </lineage>
</organism>